<dbReference type="EMBL" id="CM042034">
    <property type="protein sequence ID" value="KAI3759972.1"/>
    <property type="molecule type" value="Genomic_DNA"/>
</dbReference>
<name>A0ACB9ENE2_9ASTR</name>
<reference evidence="2" key="1">
    <citation type="journal article" date="2022" name="Mol. Ecol. Resour.">
        <title>The genomes of chicory, endive, great burdock and yacon provide insights into Asteraceae palaeo-polyploidization history and plant inulin production.</title>
        <authorList>
            <person name="Fan W."/>
            <person name="Wang S."/>
            <person name="Wang H."/>
            <person name="Wang A."/>
            <person name="Jiang F."/>
            <person name="Liu H."/>
            <person name="Zhao H."/>
            <person name="Xu D."/>
            <person name="Zhang Y."/>
        </authorList>
    </citation>
    <scope>NUCLEOTIDE SEQUENCE [LARGE SCALE GENOMIC DNA]</scope>
    <source>
        <strain evidence="2">cv. Yunnan</strain>
    </source>
</reference>
<evidence type="ECO:0000313" key="2">
    <source>
        <dbReference type="Proteomes" id="UP001056120"/>
    </source>
</evidence>
<comment type="caution">
    <text evidence="1">The sequence shown here is derived from an EMBL/GenBank/DDBJ whole genome shotgun (WGS) entry which is preliminary data.</text>
</comment>
<sequence length="344" mass="39031">MKYMQNQESFSFSTYSKTGLFSDDEDGDADTDGHNHTGGRVSGHHQNDYFEISLPPPPPSPSTTKTNHSDSKEEEFEFCFSFNSSSTLIDFPTTPISASSNYPFHHHDPPMTTTTFATSQLANVVDKKHNHHNENKSMNYKRIFQSASSPRYHQGLISPYVFPPSRLRTFDDTQLGLIKNRNLTRLGGIGKFLVKLRSIKSMLRSSLNASRRLHHAKVKVNKKNKKTSIDHKQSEFNHTTNQSNDNNDIVANAHSQKGNQEEEKSSRRMNFYGFSKMFDVIMRNLRAARTSKQTDSKSCPVSIKSCPLHDPEVGKGRDERRNSFYSRDHSIQAAIAHCKKSIGK</sequence>
<accession>A0ACB9ENE2</accession>
<proteinExistence type="predicted"/>
<gene>
    <name evidence="1" type="ORF">L1987_50359</name>
</gene>
<reference evidence="1 2" key="2">
    <citation type="journal article" date="2022" name="Mol. Ecol. Resour.">
        <title>The genomes of chicory, endive, great burdock and yacon provide insights into Asteraceae paleo-polyploidization history and plant inulin production.</title>
        <authorList>
            <person name="Fan W."/>
            <person name="Wang S."/>
            <person name="Wang H."/>
            <person name="Wang A."/>
            <person name="Jiang F."/>
            <person name="Liu H."/>
            <person name="Zhao H."/>
            <person name="Xu D."/>
            <person name="Zhang Y."/>
        </authorList>
    </citation>
    <scope>NUCLEOTIDE SEQUENCE [LARGE SCALE GENOMIC DNA]</scope>
    <source>
        <strain evidence="2">cv. Yunnan</strain>
        <tissue evidence="1">Leaves</tissue>
    </source>
</reference>
<organism evidence="1 2">
    <name type="scientific">Smallanthus sonchifolius</name>
    <dbReference type="NCBI Taxonomy" id="185202"/>
    <lineage>
        <taxon>Eukaryota</taxon>
        <taxon>Viridiplantae</taxon>
        <taxon>Streptophyta</taxon>
        <taxon>Embryophyta</taxon>
        <taxon>Tracheophyta</taxon>
        <taxon>Spermatophyta</taxon>
        <taxon>Magnoliopsida</taxon>
        <taxon>eudicotyledons</taxon>
        <taxon>Gunneridae</taxon>
        <taxon>Pentapetalae</taxon>
        <taxon>asterids</taxon>
        <taxon>campanulids</taxon>
        <taxon>Asterales</taxon>
        <taxon>Asteraceae</taxon>
        <taxon>Asteroideae</taxon>
        <taxon>Heliantheae alliance</taxon>
        <taxon>Millerieae</taxon>
        <taxon>Smallanthus</taxon>
    </lineage>
</organism>
<dbReference type="Proteomes" id="UP001056120">
    <property type="component" value="Linkage Group LG17"/>
</dbReference>
<keyword evidence="2" id="KW-1185">Reference proteome</keyword>
<evidence type="ECO:0000313" key="1">
    <source>
        <dbReference type="EMBL" id="KAI3759972.1"/>
    </source>
</evidence>
<protein>
    <submittedName>
        <fullName evidence="1">Uncharacterized protein</fullName>
    </submittedName>
</protein>